<evidence type="ECO:0000256" key="2">
    <source>
        <dbReference type="SAM" id="SignalP"/>
    </source>
</evidence>
<evidence type="ECO:0000313" key="5">
    <source>
        <dbReference type="Proteomes" id="UP000742460"/>
    </source>
</evidence>
<proteinExistence type="predicted"/>
<dbReference type="InterPro" id="IPR025711">
    <property type="entry name" value="PepSY"/>
</dbReference>
<sequence length="231" mass="24085">MSPTIIRPRRTARVAALGALGLALVVGCGGTGDEDGGTPPEDPGTSEEGGDDGATQDDGAASDGGGAGDAPDDTAQDGTASEALPEDADLATEELPITAESVIRIGTETVGGGELVQIGIDHDDRTWEWELEIVEGGTQHELDIDATTGEVTEHETDRDDDQDPVVDVTSPMAYAEAIEIALSEVPGRVAGWDLDSDDGTIRYQVEIDRDQGDDDVEVEIDVETGDVRVED</sequence>
<feature type="domain" description="PepSY" evidence="3">
    <location>
        <begin position="173"/>
        <end position="227"/>
    </location>
</feature>
<feature type="domain" description="PepSY" evidence="3">
    <location>
        <begin position="96"/>
        <end position="155"/>
    </location>
</feature>
<evidence type="ECO:0000256" key="1">
    <source>
        <dbReference type="SAM" id="MobiDB-lite"/>
    </source>
</evidence>
<feature type="compositionally biased region" description="Acidic residues" evidence="1">
    <location>
        <begin position="44"/>
        <end position="55"/>
    </location>
</feature>
<keyword evidence="2" id="KW-0732">Signal</keyword>
<reference evidence="4" key="2">
    <citation type="submission" date="2021-09" db="EMBL/GenBank/DDBJ databases">
        <authorList>
            <person name="Gilroy R."/>
        </authorList>
    </citation>
    <scope>NUCLEOTIDE SEQUENCE</scope>
    <source>
        <strain evidence="4">ChiGjej5B5-22894</strain>
    </source>
</reference>
<organism evidence="4 5">
    <name type="scientific">Brachybacterium massiliense</name>
    <dbReference type="NCBI Taxonomy" id="1755098"/>
    <lineage>
        <taxon>Bacteria</taxon>
        <taxon>Bacillati</taxon>
        <taxon>Actinomycetota</taxon>
        <taxon>Actinomycetes</taxon>
        <taxon>Micrococcales</taxon>
        <taxon>Dermabacteraceae</taxon>
        <taxon>Brachybacterium</taxon>
    </lineage>
</organism>
<dbReference type="Pfam" id="PF03413">
    <property type="entry name" value="PepSY"/>
    <property type="match status" value="2"/>
</dbReference>
<feature type="chain" id="PRO_5039707912" evidence="2">
    <location>
        <begin position="29"/>
        <end position="231"/>
    </location>
</feature>
<evidence type="ECO:0000259" key="3">
    <source>
        <dbReference type="Pfam" id="PF03413"/>
    </source>
</evidence>
<dbReference type="Gene3D" id="3.10.450.40">
    <property type="match status" value="2"/>
</dbReference>
<feature type="signal peptide" evidence="2">
    <location>
        <begin position="1"/>
        <end position="28"/>
    </location>
</feature>
<dbReference type="AlphaFoldDB" id="A0A921MU98"/>
<accession>A0A921MU98</accession>
<feature type="region of interest" description="Disordered" evidence="1">
    <location>
        <begin position="26"/>
        <end position="95"/>
    </location>
</feature>
<dbReference type="EMBL" id="DYUE01000085">
    <property type="protein sequence ID" value="HJG90719.1"/>
    <property type="molecule type" value="Genomic_DNA"/>
</dbReference>
<name>A0A921MU98_9MICO</name>
<dbReference type="PROSITE" id="PS51257">
    <property type="entry name" value="PROKAR_LIPOPROTEIN"/>
    <property type="match status" value="1"/>
</dbReference>
<dbReference type="Proteomes" id="UP000742460">
    <property type="component" value="Unassembled WGS sequence"/>
</dbReference>
<protein>
    <submittedName>
        <fullName evidence="4">PepSY domain-containing protein</fullName>
    </submittedName>
</protein>
<evidence type="ECO:0000313" key="4">
    <source>
        <dbReference type="EMBL" id="HJG90719.1"/>
    </source>
</evidence>
<comment type="caution">
    <text evidence="4">The sequence shown here is derived from an EMBL/GenBank/DDBJ whole genome shotgun (WGS) entry which is preliminary data.</text>
</comment>
<reference evidence="4" key="1">
    <citation type="journal article" date="2021" name="PeerJ">
        <title>Extensive microbial diversity within the chicken gut microbiome revealed by metagenomics and culture.</title>
        <authorList>
            <person name="Gilroy R."/>
            <person name="Ravi A."/>
            <person name="Getino M."/>
            <person name="Pursley I."/>
            <person name="Horton D.L."/>
            <person name="Alikhan N.F."/>
            <person name="Baker D."/>
            <person name="Gharbi K."/>
            <person name="Hall N."/>
            <person name="Watson M."/>
            <person name="Adriaenssens E.M."/>
            <person name="Foster-Nyarko E."/>
            <person name="Jarju S."/>
            <person name="Secka A."/>
            <person name="Antonio M."/>
            <person name="Oren A."/>
            <person name="Chaudhuri R.R."/>
            <person name="La Ragione R."/>
            <person name="Hildebrand F."/>
            <person name="Pallen M.J."/>
        </authorList>
    </citation>
    <scope>NUCLEOTIDE SEQUENCE</scope>
    <source>
        <strain evidence="4">ChiGjej5B5-22894</strain>
    </source>
</reference>
<gene>
    <name evidence="4" type="ORF">K8V81_03235</name>
</gene>